<name>S2E5V6_INDAL</name>
<accession>S2E5V6</accession>
<proteinExistence type="predicted"/>
<dbReference type="eggNOG" id="ENOG502ZPPB">
    <property type="taxonomic scope" value="Bacteria"/>
</dbReference>
<evidence type="ECO:0000313" key="2">
    <source>
        <dbReference type="Proteomes" id="UP000006073"/>
    </source>
</evidence>
<dbReference type="EMBL" id="ALWO02000006">
    <property type="protein sequence ID" value="EPA00017.1"/>
    <property type="molecule type" value="Genomic_DNA"/>
</dbReference>
<organism evidence="1 2">
    <name type="scientific">Indibacter alkaliphilus (strain CCUG 57479 / KCTC 22604 / LW1)</name>
    <dbReference type="NCBI Taxonomy" id="1189612"/>
    <lineage>
        <taxon>Bacteria</taxon>
        <taxon>Pseudomonadati</taxon>
        <taxon>Bacteroidota</taxon>
        <taxon>Cytophagia</taxon>
        <taxon>Cytophagales</taxon>
        <taxon>Cyclobacteriaceae</taxon>
    </lineage>
</organism>
<dbReference type="Proteomes" id="UP000006073">
    <property type="component" value="Unassembled WGS sequence"/>
</dbReference>
<reference evidence="1 2" key="1">
    <citation type="journal article" date="2013" name="Genome Announc.">
        <title>Draft Genome Sequence of Indibacter alkaliphilus Strain LW1T, Isolated from Lonar Lake, a Haloalkaline Lake in the Buldana District of Maharashtra, India.</title>
        <authorList>
            <person name="Singh A."/>
            <person name="Kumar Jangir P."/>
            <person name="Sharma R."/>
            <person name="Singh A."/>
            <person name="Kumar Pinnaka A."/>
            <person name="Shivaji S."/>
        </authorList>
    </citation>
    <scope>NUCLEOTIDE SEQUENCE [LARGE SCALE GENOMIC DNA]</scope>
    <source>
        <strain evidence="2">CCUG 57479 / KCTC 22604 / LW1</strain>
    </source>
</reference>
<gene>
    <name evidence="1" type="ORF">A33Q_0185</name>
</gene>
<keyword evidence="2" id="KW-1185">Reference proteome</keyword>
<comment type="caution">
    <text evidence="1">The sequence shown here is derived from an EMBL/GenBank/DDBJ whole genome shotgun (WGS) entry which is preliminary data.</text>
</comment>
<dbReference type="RefSeq" id="WP_009035110.1">
    <property type="nucleotide sequence ID" value="NZ_ALWO02000006.1"/>
</dbReference>
<sequence length="105" mass="12136">MTRSFYVTLRKKESPNITHIISPEYKDIVDASIFATELANRLDYANDFKMSGDDGTVHFNDDIIIKVEQDSAYIGIPLEQFDEEVFEGIFNQIEEFLLRKPLGQE</sequence>
<dbReference type="STRING" id="1189612.A33Q_0185"/>
<evidence type="ECO:0000313" key="1">
    <source>
        <dbReference type="EMBL" id="EPA00017.1"/>
    </source>
</evidence>
<protein>
    <submittedName>
        <fullName evidence="1">Uncharacterized protein</fullName>
    </submittedName>
</protein>
<dbReference type="AlphaFoldDB" id="S2E5V6"/>
<dbReference type="OrthoDB" id="839404at2"/>